<organism evidence="2 3">
    <name type="scientific">Pseudorhodoferax soli</name>
    <dbReference type="NCBI Taxonomy" id="545864"/>
    <lineage>
        <taxon>Bacteria</taxon>
        <taxon>Pseudomonadati</taxon>
        <taxon>Pseudomonadota</taxon>
        <taxon>Betaproteobacteria</taxon>
        <taxon>Burkholderiales</taxon>
        <taxon>Comamonadaceae</taxon>
    </lineage>
</organism>
<dbReference type="SUPFAM" id="SSF56281">
    <property type="entry name" value="Metallo-hydrolase/oxidoreductase"/>
    <property type="match status" value="1"/>
</dbReference>
<feature type="domain" description="Metallo-beta-lactamase" evidence="1">
    <location>
        <begin position="83"/>
        <end position="291"/>
    </location>
</feature>
<dbReference type="PANTHER" id="PTHR15032:SF4">
    <property type="entry name" value="N-ACYL-PHOSPHATIDYLETHANOLAMINE-HYDROLYZING PHOSPHOLIPASE D"/>
    <property type="match status" value="1"/>
</dbReference>
<dbReference type="Pfam" id="PF12706">
    <property type="entry name" value="Lactamase_B_2"/>
    <property type="match status" value="1"/>
</dbReference>
<dbReference type="EMBL" id="QPJK01000002">
    <property type="protein sequence ID" value="RCW74365.1"/>
    <property type="molecule type" value="Genomic_DNA"/>
</dbReference>
<proteinExistence type="predicted"/>
<dbReference type="InterPro" id="IPR036866">
    <property type="entry name" value="RibonucZ/Hydroxyglut_hydro"/>
</dbReference>
<evidence type="ECO:0000313" key="2">
    <source>
        <dbReference type="EMBL" id="RCW74365.1"/>
    </source>
</evidence>
<sequence>MNGGAPRSPDGRFRNTEAFEPRGLADVLRWQWQARREQQAAAQPTPTQAADLDFLARNRGGALAPAATWLGHATVLAQFGGVNLLTDPHCSHRASPFTFSGPQRAQPPAIAPERMPPIDLVLVSHNHYDHLDVTTVQALARQAGGPPLFVVPLGLKRWFARRGIAEVVELDWWQTERLRGVEVTLTPVRHWSSRTLGDRMASLWGGFAVLAPDMHLYFGGDTGYSPSNFIDTRAHFAERQSAANGGGFDLALLPIGAYEPRWFMAPQHVNPEESVRIHGELGAKRSLGIHWGTFKLTNEPLDEPPRKLAEMLQAAGLTEQDFSVTAIGETLRLPPRTSKALP</sequence>
<dbReference type="Gene3D" id="3.60.15.10">
    <property type="entry name" value="Ribonuclease Z/Hydroxyacylglutathione hydrolase-like"/>
    <property type="match status" value="1"/>
</dbReference>
<accession>A0A368Y2M7</accession>
<evidence type="ECO:0000259" key="1">
    <source>
        <dbReference type="Pfam" id="PF12706"/>
    </source>
</evidence>
<dbReference type="PIRSF" id="PIRSF038896">
    <property type="entry name" value="NAPE-PLD"/>
    <property type="match status" value="1"/>
</dbReference>
<keyword evidence="3" id="KW-1185">Reference proteome</keyword>
<dbReference type="GO" id="GO:0070290">
    <property type="term" value="F:N-acylphosphatidylethanolamine-specific phospholipase D activity"/>
    <property type="evidence" value="ECO:0007669"/>
    <property type="project" value="InterPro"/>
</dbReference>
<dbReference type="RefSeq" id="WP_114467471.1">
    <property type="nucleotide sequence ID" value="NZ_QPJK01000002.1"/>
</dbReference>
<dbReference type="Proteomes" id="UP000252884">
    <property type="component" value="Unassembled WGS sequence"/>
</dbReference>
<dbReference type="GO" id="GO:0005737">
    <property type="term" value="C:cytoplasm"/>
    <property type="evidence" value="ECO:0007669"/>
    <property type="project" value="TreeGrafter"/>
</dbReference>
<name>A0A368Y2M7_9BURK</name>
<dbReference type="AlphaFoldDB" id="A0A368Y2M7"/>
<comment type="caution">
    <text evidence="2">The sequence shown here is derived from an EMBL/GenBank/DDBJ whole genome shotgun (WGS) entry which is preliminary data.</text>
</comment>
<evidence type="ECO:0000313" key="3">
    <source>
        <dbReference type="Proteomes" id="UP000252884"/>
    </source>
</evidence>
<protein>
    <submittedName>
        <fullName evidence="2">N-acyl-phosphatidylethanolamine-hydrolysing phospholipase D</fullName>
    </submittedName>
</protein>
<dbReference type="OrthoDB" id="9805728at2"/>
<dbReference type="InterPro" id="IPR001279">
    <property type="entry name" value="Metallo-B-lactamas"/>
</dbReference>
<dbReference type="PANTHER" id="PTHR15032">
    <property type="entry name" value="N-ACYL-PHOSPHATIDYLETHANOLAMINE-HYDROLYZING PHOSPHOLIPASE D"/>
    <property type="match status" value="1"/>
</dbReference>
<dbReference type="GO" id="GO:0008270">
    <property type="term" value="F:zinc ion binding"/>
    <property type="evidence" value="ECO:0007669"/>
    <property type="project" value="InterPro"/>
</dbReference>
<dbReference type="InterPro" id="IPR024884">
    <property type="entry name" value="NAPE-PLD"/>
</dbReference>
<reference evidence="2 3" key="1">
    <citation type="submission" date="2018-07" db="EMBL/GenBank/DDBJ databases">
        <title>Genomic Encyclopedia of Type Strains, Phase IV (KMG-IV): sequencing the most valuable type-strain genomes for metagenomic binning, comparative biology and taxonomic classification.</title>
        <authorList>
            <person name="Goeker M."/>
        </authorList>
    </citation>
    <scope>NUCLEOTIDE SEQUENCE [LARGE SCALE GENOMIC DNA]</scope>
    <source>
        <strain evidence="2 3">DSM 21634</strain>
    </source>
</reference>
<gene>
    <name evidence="2" type="ORF">DES41_102688</name>
</gene>